<keyword evidence="4" id="KW-1185">Reference proteome</keyword>
<comment type="caution">
    <text evidence="3">The sequence shown here is derived from an EMBL/GenBank/DDBJ whole genome shotgun (WGS) entry which is preliminary data.</text>
</comment>
<dbReference type="InterPro" id="IPR007157">
    <property type="entry name" value="PspA_VIPP1"/>
</dbReference>
<organism evidence="3 4">
    <name type="scientific">Peribacillus loiseleuriae</name>
    <dbReference type="NCBI Taxonomy" id="1679170"/>
    <lineage>
        <taxon>Bacteria</taxon>
        <taxon>Bacillati</taxon>
        <taxon>Bacillota</taxon>
        <taxon>Bacilli</taxon>
        <taxon>Bacillales</taxon>
        <taxon>Bacillaceae</taxon>
        <taxon>Peribacillus</taxon>
    </lineage>
</organism>
<dbReference type="OrthoDB" id="2366053at2"/>
<evidence type="ECO:0000256" key="1">
    <source>
        <dbReference type="ARBA" id="ARBA00043985"/>
    </source>
</evidence>
<gene>
    <name evidence="3" type="ORF">AC625_23095</name>
</gene>
<dbReference type="PANTHER" id="PTHR31088">
    <property type="entry name" value="MEMBRANE-ASSOCIATED PROTEIN VIPP1, CHLOROPLASTIC"/>
    <property type="match status" value="1"/>
</dbReference>
<reference evidence="4" key="1">
    <citation type="submission" date="2015-07" db="EMBL/GenBank/DDBJ databases">
        <title>Genome sequencing project for genomic taxonomy and phylogenomics of Bacillus-like bacteria.</title>
        <authorList>
            <person name="Liu B."/>
            <person name="Wang J."/>
            <person name="Zhu Y."/>
            <person name="Liu G."/>
            <person name="Chen Q."/>
            <person name="Chen Z."/>
            <person name="Lan J."/>
            <person name="Che J."/>
            <person name="Ge C."/>
            <person name="Shi H."/>
            <person name="Pan Z."/>
            <person name="Liu X."/>
        </authorList>
    </citation>
    <scope>NUCLEOTIDE SEQUENCE [LARGE SCALE GENOMIC DNA]</scope>
    <source>
        <strain evidence="4">FJAT-27997</strain>
    </source>
</reference>
<dbReference type="EMBL" id="LFZW01000001">
    <property type="protein sequence ID" value="KMY52042.1"/>
    <property type="molecule type" value="Genomic_DNA"/>
</dbReference>
<evidence type="ECO:0000313" key="4">
    <source>
        <dbReference type="Proteomes" id="UP000037146"/>
    </source>
</evidence>
<dbReference type="STRING" id="1679170.AC625_23095"/>
<keyword evidence="2" id="KW-0175">Coiled coil</keyword>
<name>A0A0K9H0K8_9BACI</name>
<dbReference type="PANTHER" id="PTHR31088:SF6">
    <property type="entry name" value="PHAGE SHOCK PROTEIN A"/>
    <property type="match status" value="1"/>
</dbReference>
<dbReference type="PATRIC" id="fig|1679170.3.peg.5177"/>
<sequence>MTNLFSRIKQTITADFHEILDKKEEKNPIALLNQYLRQCEAETEKVRKMVERQYLLKNEFQKELQEATDLAEKRKHQAGIAEQAGESELQNFADIESQQYAERAVRLKEALQENEKQLSELEQKYREMKHKLKDMSIKRMELMGRENIARAHHRINTVLDTTVYSNKPIAKFEEMESYLDRLEHGINSSYHRNTIDAKIIQLEKDLKNKDAQSIS</sequence>
<feature type="coiled-coil region" evidence="2">
    <location>
        <begin position="32"/>
        <end position="138"/>
    </location>
</feature>
<comment type="similarity">
    <text evidence="1">Belongs to the PspA/Vipp/IM30 family.</text>
</comment>
<dbReference type="Proteomes" id="UP000037146">
    <property type="component" value="Unassembled WGS sequence"/>
</dbReference>
<dbReference type="RefSeq" id="WP_049683399.1">
    <property type="nucleotide sequence ID" value="NZ_LFZW01000001.1"/>
</dbReference>
<dbReference type="AlphaFoldDB" id="A0A0K9H0K8"/>
<accession>A0A0K9H0K8</accession>
<proteinExistence type="inferred from homology"/>
<protein>
    <submittedName>
        <fullName evidence="3">Modulator protein</fullName>
    </submittedName>
</protein>
<dbReference type="Pfam" id="PF04012">
    <property type="entry name" value="PspA_IM30"/>
    <property type="match status" value="1"/>
</dbReference>
<evidence type="ECO:0000313" key="3">
    <source>
        <dbReference type="EMBL" id="KMY52042.1"/>
    </source>
</evidence>
<evidence type="ECO:0000256" key="2">
    <source>
        <dbReference type="SAM" id="Coils"/>
    </source>
</evidence>